<evidence type="ECO:0000313" key="3">
    <source>
        <dbReference type="Proteomes" id="UP000380386"/>
    </source>
</evidence>
<evidence type="ECO:0000256" key="1">
    <source>
        <dbReference type="SAM" id="SignalP"/>
    </source>
</evidence>
<comment type="caution">
    <text evidence="2">The sequence shown here is derived from an EMBL/GenBank/DDBJ whole genome shotgun (WGS) entry which is preliminary data.</text>
</comment>
<name>A0A5P0ZF53_9LACO</name>
<feature type="signal peptide" evidence="1">
    <location>
        <begin position="1"/>
        <end position="31"/>
    </location>
</feature>
<sequence length="294" mass="32168">MFKKNIIKKITVLLGISLVAISTIPFNSANAATTSNNNGDSTNQMFPVDYADQYLAGLKSDITIPNYDLPAETDGYYRTYDQFMSRDMTTWLGAENVAYAKSARNSWLTGYFLYRLSPADDDFGNLQYTVIPDLKKNGGTANLKLQVLNVFNSGQVLREQPITIHVPAPSAQLSVNYNATTNYSTPVTSNAFTNSYLLPSISIKDETTGATYQATDLDPVSSVYLDGKKTEISSLRGQLAAGTYTQSIYFKVAGMSQAQLGDFANNKKIVGNNGDANIRYSGGRLILTRTINVK</sequence>
<accession>A0A5P0ZF53</accession>
<protein>
    <submittedName>
        <fullName evidence="2">Uncharacterized protein</fullName>
    </submittedName>
</protein>
<dbReference type="AlphaFoldDB" id="A0A5P0ZF53"/>
<reference evidence="2 3" key="1">
    <citation type="journal article" date="2019" name="Syst. Appl. Microbiol.">
        <title>Polyphasic characterization of two novel Lactobacillus spp. isolated from blown salami packages: Description of Lactobacillus halodurans sp. nov. and Lactobacillus salsicarnum sp. nov.</title>
        <authorList>
            <person name="Schuster J.A."/>
            <person name="Klingl A."/>
            <person name="Vogel R.F."/>
            <person name="Ehrmann M.A."/>
        </authorList>
    </citation>
    <scope>NUCLEOTIDE SEQUENCE [LARGE SCALE GENOMIC DNA]</scope>
    <source>
        <strain evidence="2 3">TMW 1.2118</strain>
    </source>
</reference>
<dbReference type="Proteomes" id="UP000380386">
    <property type="component" value="Unassembled WGS sequence"/>
</dbReference>
<dbReference type="OrthoDB" id="2276542at2"/>
<evidence type="ECO:0000313" key="2">
    <source>
        <dbReference type="EMBL" id="MQS51687.1"/>
    </source>
</evidence>
<proteinExistence type="predicted"/>
<feature type="chain" id="PRO_5024408711" evidence="1">
    <location>
        <begin position="32"/>
        <end position="294"/>
    </location>
</feature>
<dbReference type="EMBL" id="VDFM01000001">
    <property type="protein sequence ID" value="MQS51687.1"/>
    <property type="molecule type" value="Genomic_DNA"/>
</dbReference>
<organism evidence="2 3">
    <name type="scientific">Companilactobacillus mishanensis</name>
    <dbReference type="NCBI Taxonomy" id="2486008"/>
    <lineage>
        <taxon>Bacteria</taxon>
        <taxon>Bacillati</taxon>
        <taxon>Bacillota</taxon>
        <taxon>Bacilli</taxon>
        <taxon>Lactobacillales</taxon>
        <taxon>Lactobacillaceae</taxon>
        <taxon>Companilactobacillus</taxon>
    </lineage>
</organism>
<gene>
    <name evidence="2" type="ORF">FHL02_01500</name>
</gene>
<keyword evidence="1" id="KW-0732">Signal</keyword>
<dbReference type="RefSeq" id="WP_153381799.1">
    <property type="nucleotide sequence ID" value="NZ_VDFM01000001.1"/>
</dbReference>